<name>A0A653AJU3_9BACT</name>
<feature type="transmembrane region" description="Helical" evidence="7">
    <location>
        <begin position="114"/>
        <end position="133"/>
    </location>
</feature>
<evidence type="ECO:0000256" key="6">
    <source>
        <dbReference type="ARBA" id="ARBA00023136"/>
    </source>
</evidence>
<accession>A0A653AJU3</accession>
<protein>
    <submittedName>
        <fullName evidence="9">Rhomboid family protein</fullName>
    </submittedName>
</protein>
<keyword evidence="3" id="KW-0997">Cell inner membrane</keyword>
<keyword evidence="4 7" id="KW-0812">Transmembrane</keyword>
<dbReference type="EMBL" id="UPXZ01000039">
    <property type="protein sequence ID" value="VBB48171.1"/>
    <property type="molecule type" value="Genomic_DNA"/>
</dbReference>
<dbReference type="SUPFAM" id="SSF144091">
    <property type="entry name" value="Rhomboid-like"/>
    <property type="match status" value="1"/>
</dbReference>
<evidence type="ECO:0000256" key="1">
    <source>
        <dbReference type="ARBA" id="ARBA00004141"/>
    </source>
</evidence>
<keyword evidence="5 7" id="KW-1133">Transmembrane helix</keyword>
<evidence type="ECO:0000259" key="8">
    <source>
        <dbReference type="Pfam" id="PF01694"/>
    </source>
</evidence>
<proteinExistence type="predicted"/>
<gene>
    <name evidence="9" type="ORF">TRIP_D440189</name>
</gene>
<evidence type="ECO:0000313" key="9">
    <source>
        <dbReference type="EMBL" id="VBB48171.1"/>
    </source>
</evidence>
<feature type="transmembrane region" description="Helical" evidence="7">
    <location>
        <begin position="172"/>
        <end position="193"/>
    </location>
</feature>
<sequence length="218" mass="24897">MVTLIIIVITSVVSFMAFNNSSLVNNFIFYPPAIKNKEWYRFFTYGLLHADLAHLIFNMFALYLFGTEIEKVFKGVFANELGTVLYILMYVIGLIASILPTYFKEKNNYNYRSLGASGAVSAVVFAYILIYPMNFMGIMFIPIYLPAFLFGIIYVIVSVYLDKKQAGNINHLAHITGGIFGIMYMFIVFMAFVKINIFSFFIQNIQIASVKDLIHFGF</sequence>
<dbReference type="GO" id="GO:0004252">
    <property type="term" value="F:serine-type endopeptidase activity"/>
    <property type="evidence" value="ECO:0007669"/>
    <property type="project" value="InterPro"/>
</dbReference>
<dbReference type="AlphaFoldDB" id="A0A653AJU3"/>
<dbReference type="InterPro" id="IPR022764">
    <property type="entry name" value="Peptidase_S54_rhomboid_dom"/>
</dbReference>
<keyword evidence="6 7" id="KW-0472">Membrane</keyword>
<dbReference type="Pfam" id="PF01694">
    <property type="entry name" value="Rhomboid"/>
    <property type="match status" value="1"/>
</dbReference>
<dbReference type="Gene3D" id="1.20.1540.10">
    <property type="entry name" value="Rhomboid-like"/>
    <property type="match status" value="1"/>
</dbReference>
<keyword evidence="2" id="KW-1003">Cell membrane</keyword>
<evidence type="ECO:0000256" key="4">
    <source>
        <dbReference type="ARBA" id="ARBA00022692"/>
    </source>
</evidence>
<organism evidence="9">
    <name type="scientific">uncultured Paludibacter sp</name>
    <dbReference type="NCBI Taxonomy" id="497635"/>
    <lineage>
        <taxon>Bacteria</taxon>
        <taxon>Pseudomonadati</taxon>
        <taxon>Bacteroidota</taxon>
        <taxon>Bacteroidia</taxon>
        <taxon>Bacteroidales</taxon>
        <taxon>Paludibacteraceae</taxon>
        <taxon>Paludibacter</taxon>
        <taxon>environmental samples</taxon>
    </lineage>
</organism>
<reference evidence="9" key="1">
    <citation type="submission" date="2018-07" db="EMBL/GenBank/DDBJ databases">
        <authorList>
            <consortium name="Genoscope - CEA"/>
            <person name="William W."/>
        </authorList>
    </citation>
    <scope>NUCLEOTIDE SEQUENCE</scope>
    <source>
        <strain evidence="9">IK1</strain>
    </source>
</reference>
<dbReference type="InterPro" id="IPR035952">
    <property type="entry name" value="Rhomboid-like_sf"/>
</dbReference>
<feature type="transmembrane region" description="Helical" evidence="7">
    <location>
        <begin position="42"/>
        <end position="64"/>
    </location>
</feature>
<evidence type="ECO:0000256" key="3">
    <source>
        <dbReference type="ARBA" id="ARBA00022519"/>
    </source>
</evidence>
<dbReference type="PANTHER" id="PTHR43066:SF26">
    <property type="entry name" value="RHOMBOID PROTEASE GLPG"/>
    <property type="match status" value="1"/>
</dbReference>
<dbReference type="PANTHER" id="PTHR43066">
    <property type="entry name" value="RHOMBOID-RELATED PROTEIN"/>
    <property type="match status" value="1"/>
</dbReference>
<evidence type="ECO:0000256" key="7">
    <source>
        <dbReference type="SAM" id="Phobius"/>
    </source>
</evidence>
<feature type="transmembrane region" description="Helical" evidence="7">
    <location>
        <begin position="84"/>
        <end position="102"/>
    </location>
</feature>
<feature type="transmembrane region" description="Helical" evidence="7">
    <location>
        <begin position="6"/>
        <end position="30"/>
    </location>
</feature>
<comment type="subcellular location">
    <subcellularLocation>
        <location evidence="1">Membrane</location>
        <topology evidence="1">Multi-pass membrane protein</topology>
    </subcellularLocation>
</comment>
<evidence type="ECO:0000256" key="2">
    <source>
        <dbReference type="ARBA" id="ARBA00022475"/>
    </source>
</evidence>
<feature type="domain" description="Peptidase S54 rhomboid" evidence="8">
    <location>
        <begin position="37"/>
        <end position="189"/>
    </location>
</feature>
<feature type="transmembrane region" description="Helical" evidence="7">
    <location>
        <begin position="139"/>
        <end position="160"/>
    </location>
</feature>
<evidence type="ECO:0000256" key="5">
    <source>
        <dbReference type="ARBA" id="ARBA00022989"/>
    </source>
</evidence>
<dbReference type="GO" id="GO:0016020">
    <property type="term" value="C:membrane"/>
    <property type="evidence" value="ECO:0007669"/>
    <property type="project" value="UniProtKB-SubCell"/>
</dbReference>